<comment type="subcellular location">
    <subcellularLocation>
        <location evidence="1">Membrane</location>
        <topology evidence="1">Multi-pass membrane protein</topology>
    </subcellularLocation>
</comment>
<gene>
    <name evidence="8" type="ORF">LTR25_003381</name>
</gene>
<accession>A0AAV9QBV2</accession>
<dbReference type="PANTHER" id="PTHR13353:SF5">
    <property type="entry name" value="TRANSMEMBRANE PROTEIN 19"/>
    <property type="match status" value="1"/>
</dbReference>
<sequence length="325" mass="33316">MRAIIAIPCIALLLLRAYTRQSLTPVGILSAGLTASIHALHPSPLPFTLLGVFFLLGTWATKVKHDIKATLTQSSSGSSAGEGPRTSIQVFANSGAATALVLLHIYLYGHSSTTTTSSSNSPQWCFGGGGGNNGNKWADLILLGVMANYTAVAADTLSSELGILSKSKPVLITTLRTVPPGSNGGVTLAGLLAGVGGSAAIALTSLFLLPFCAEYGSVTRLQTFVLLTVLGTAGTLLDSLLGAVLQASVIDRRTGKIVEGPGGVKVLTKPGQTQSRQGPNGESTDGHESRVINSGNDILDNNQINFLMASIMSVSGMVAGGLMLS</sequence>
<proteinExistence type="inferred from homology"/>
<dbReference type="Pfam" id="PF01940">
    <property type="entry name" value="DUF92"/>
    <property type="match status" value="1"/>
</dbReference>
<dbReference type="PANTHER" id="PTHR13353">
    <property type="entry name" value="TRANSMEMBRANE PROTEIN 19"/>
    <property type="match status" value="1"/>
</dbReference>
<dbReference type="InterPro" id="IPR002794">
    <property type="entry name" value="DUF92_TMEM19"/>
</dbReference>
<evidence type="ECO:0000256" key="2">
    <source>
        <dbReference type="ARBA" id="ARBA00009012"/>
    </source>
</evidence>
<protein>
    <recommendedName>
        <fullName evidence="10">Transmembrane protein 19</fullName>
    </recommendedName>
</protein>
<keyword evidence="3 7" id="KW-0812">Transmembrane</keyword>
<reference evidence="8 9" key="1">
    <citation type="submission" date="2023-06" db="EMBL/GenBank/DDBJ databases">
        <title>Black Yeasts Isolated from many extreme environments.</title>
        <authorList>
            <person name="Coleine C."/>
            <person name="Stajich J.E."/>
            <person name="Selbmann L."/>
        </authorList>
    </citation>
    <scope>NUCLEOTIDE SEQUENCE [LARGE SCALE GENOMIC DNA]</scope>
    <source>
        <strain evidence="8 9">CCFEE 5887</strain>
    </source>
</reference>
<evidence type="ECO:0000256" key="6">
    <source>
        <dbReference type="SAM" id="MobiDB-lite"/>
    </source>
</evidence>
<keyword evidence="9" id="KW-1185">Reference proteome</keyword>
<feature type="region of interest" description="Disordered" evidence="6">
    <location>
        <begin position="261"/>
        <end position="292"/>
    </location>
</feature>
<dbReference type="GO" id="GO:0016020">
    <property type="term" value="C:membrane"/>
    <property type="evidence" value="ECO:0007669"/>
    <property type="project" value="UniProtKB-SubCell"/>
</dbReference>
<dbReference type="Proteomes" id="UP001345827">
    <property type="component" value="Unassembled WGS sequence"/>
</dbReference>
<evidence type="ECO:0000256" key="3">
    <source>
        <dbReference type="ARBA" id="ARBA00022692"/>
    </source>
</evidence>
<feature type="transmembrane region" description="Helical" evidence="7">
    <location>
        <begin position="43"/>
        <end position="61"/>
    </location>
</feature>
<dbReference type="AlphaFoldDB" id="A0AAV9QBV2"/>
<name>A0AAV9QBV2_9PEZI</name>
<keyword evidence="5 7" id="KW-0472">Membrane</keyword>
<evidence type="ECO:0000313" key="8">
    <source>
        <dbReference type="EMBL" id="KAK5539676.1"/>
    </source>
</evidence>
<feature type="transmembrane region" description="Helical" evidence="7">
    <location>
        <begin position="224"/>
        <end position="245"/>
    </location>
</feature>
<feature type="compositionally biased region" description="Polar residues" evidence="6">
    <location>
        <begin position="270"/>
        <end position="283"/>
    </location>
</feature>
<feature type="transmembrane region" description="Helical" evidence="7">
    <location>
        <begin position="188"/>
        <end position="212"/>
    </location>
</feature>
<feature type="transmembrane region" description="Helical" evidence="7">
    <location>
        <begin position="304"/>
        <end position="324"/>
    </location>
</feature>
<comment type="similarity">
    <text evidence="2">Belongs to the TMEM19 family.</text>
</comment>
<evidence type="ECO:0000256" key="5">
    <source>
        <dbReference type="ARBA" id="ARBA00023136"/>
    </source>
</evidence>
<evidence type="ECO:0000256" key="4">
    <source>
        <dbReference type="ARBA" id="ARBA00022989"/>
    </source>
</evidence>
<keyword evidence="4 7" id="KW-1133">Transmembrane helix</keyword>
<dbReference type="EMBL" id="JAXLQG010000005">
    <property type="protein sequence ID" value="KAK5539676.1"/>
    <property type="molecule type" value="Genomic_DNA"/>
</dbReference>
<organism evidence="8 9">
    <name type="scientific">Vermiconidia calcicola</name>
    <dbReference type="NCBI Taxonomy" id="1690605"/>
    <lineage>
        <taxon>Eukaryota</taxon>
        <taxon>Fungi</taxon>
        <taxon>Dikarya</taxon>
        <taxon>Ascomycota</taxon>
        <taxon>Pezizomycotina</taxon>
        <taxon>Dothideomycetes</taxon>
        <taxon>Dothideomycetidae</taxon>
        <taxon>Mycosphaerellales</taxon>
        <taxon>Extremaceae</taxon>
        <taxon>Vermiconidia</taxon>
    </lineage>
</organism>
<evidence type="ECO:0008006" key="10">
    <source>
        <dbReference type="Google" id="ProtNLM"/>
    </source>
</evidence>
<evidence type="ECO:0000256" key="1">
    <source>
        <dbReference type="ARBA" id="ARBA00004141"/>
    </source>
</evidence>
<evidence type="ECO:0000313" key="9">
    <source>
        <dbReference type="Proteomes" id="UP001345827"/>
    </source>
</evidence>
<evidence type="ECO:0000256" key="7">
    <source>
        <dbReference type="SAM" id="Phobius"/>
    </source>
</evidence>
<comment type="caution">
    <text evidence="8">The sequence shown here is derived from an EMBL/GenBank/DDBJ whole genome shotgun (WGS) entry which is preliminary data.</text>
</comment>